<keyword evidence="3" id="KW-1185">Reference proteome</keyword>
<comment type="caution">
    <text evidence="2">The sequence shown here is derived from an EMBL/GenBank/DDBJ whole genome shotgun (WGS) entry which is preliminary data.</text>
</comment>
<accession>A0A834JMF5</accession>
<evidence type="ECO:0000313" key="3">
    <source>
        <dbReference type="Proteomes" id="UP000600918"/>
    </source>
</evidence>
<dbReference type="AlphaFoldDB" id="A0A834JMF5"/>
<proteinExistence type="predicted"/>
<evidence type="ECO:0000313" key="2">
    <source>
        <dbReference type="EMBL" id="KAF7389772.1"/>
    </source>
</evidence>
<dbReference type="EMBL" id="JACSDY010000024">
    <property type="protein sequence ID" value="KAF7389772.1"/>
    <property type="molecule type" value="Genomic_DNA"/>
</dbReference>
<dbReference type="InterPro" id="IPR029526">
    <property type="entry name" value="PGBD"/>
</dbReference>
<organism evidence="2 3">
    <name type="scientific">Vespula pensylvanica</name>
    <name type="common">Western yellow jacket</name>
    <name type="synonym">Wasp</name>
    <dbReference type="NCBI Taxonomy" id="30213"/>
    <lineage>
        <taxon>Eukaryota</taxon>
        <taxon>Metazoa</taxon>
        <taxon>Ecdysozoa</taxon>
        <taxon>Arthropoda</taxon>
        <taxon>Hexapoda</taxon>
        <taxon>Insecta</taxon>
        <taxon>Pterygota</taxon>
        <taxon>Neoptera</taxon>
        <taxon>Endopterygota</taxon>
        <taxon>Hymenoptera</taxon>
        <taxon>Apocrita</taxon>
        <taxon>Aculeata</taxon>
        <taxon>Vespoidea</taxon>
        <taxon>Vespidae</taxon>
        <taxon>Vespinae</taxon>
        <taxon>Vespula</taxon>
    </lineage>
</organism>
<sequence>MIWVLVYHKPLNNLAEPISKYRSKPKIEVKDNNKETNLTLFSILCSNGQNSESGNGQIESEENLLAPNTNSEYIINGFPYFVNTTQLVVVLKLIEPFIRYQRHVTTDNFFTSASLATKLLAKQKTLLRTIQNNRRELPKLMKLEKDKMELFSTILYKSNNCTLTIYKSEPSKKETNRQNISKQQFLLQIAEELAEDYHQFLQEEKENVQGTSSG</sequence>
<gene>
    <name evidence="2" type="ORF">H0235_018256</name>
</gene>
<reference evidence="2" key="1">
    <citation type="journal article" date="2020" name="G3 (Bethesda)">
        <title>High-Quality Assemblies for Three Invasive Social Wasps from the &lt;i&gt;Vespula&lt;/i&gt; Genus.</title>
        <authorList>
            <person name="Harrop T.W.R."/>
            <person name="Guhlin J."/>
            <person name="McLaughlin G.M."/>
            <person name="Permina E."/>
            <person name="Stockwell P."/>
            <person name="Gilligan J."/>
            <person name="Le Lec M.F."/>
            <person name="Gruber M.A.M."/>
            <person name="Quinn O."/>
            <person name="Lovegrove M."/>
            <person name="Duncan E.J."/>
            <person name="Remnant E.J."/>
            <person name="Van Eeckhoven J."/>
            <person name="Graham B."/>
            <person name="Knapp R.A."/>
            <person name="Langford K.W."/>
            <person name="Kronenberg Z."/>
            <person name="Press M.O."/>
            <person name="Eacker S.M."/>
            <person name="Wilson-Rankin E.E."/>
            <person name="Purcell J."/>
            <person name="Lester P.J."/>
            <person name="Dearden P.K."/>
        </authorList>
    </citation>
    <scope>NUCLEOTIDE SEQUENCE</scope>
    <source>
        <strain evidence="2">Volc-1</strain>
    </source>
</reference>
<dbReference type="Pfam" id="PF13843">
    <property type="entry name" value="DDE_Tnp_1_7"/>
    <property type="match status" value="1"/>
</dbReference>
<protein>
    <recommendedName>
        <fullName evidence="1">PiggyBac transposable element-derived protein domain-containing protein</fullName>
    </recommendedName>
</protein>
<name>A0A834JMF5_VESPE</name>
<evidence type="ECO:0000259" key="1">
    <source>
        <dbReference type="Pfam" id="PF13843"/>
    </source>
</evidence>
<dbReference type="Proteomes" id="UP000600918">
    <property type="component" value="Unassembled WGS sequence"/>
</dbReference>
<feature type="domain" description="PiggyBac transposable element-derived protein" evidence="1">
    <location>
        <begin position="89"/>
        <end position="159"/>
    </location>
</feature>